<keyword evidence="2" id="KW-1133">Transmembrane helix</keyword>
<feature type="transmembrane region" description="Helical" evidence="2">
    <location>
        <begin position="905"/>
        <end position="928"/>
    </location>
</feature>
<feature type="domain" description="VWFA" evidence="3">
    <location>
        <begin position="255"/>
        <end position="450"/>
    </location>
</feature>
<dbReference type="OrthoDB" id="687730at2759"/>
<gene>
    <name evidence="4" type="primary">Clca2_1</name>
    <name evidence="4" type="ORF">Anas_02002</name>
</gene>
<dbReference type="PANTHER" id="PTHR10579">
    <property type="entry name" value="CALCIUM-ACTIVATED CHLORIDE CHANNEL REGULATOR"/>
    <property type="match status" value="1"/>
</dbReference>
<accession>A0A5N5TPU8</accession>
<evidence type="ECO:0000256" key="1">
    <source>
        <dbReference type="SAM" id="MobiDB-lite"/>
    </source>
</evidence>
<evidence type="ECO:0000259" key="3">
    <source>
        <dbReference type="PROSITE" id="PS50234"/>
    </source>
</evidence>
<feature type="region of interest" description="Disordered" evidence="1">
    <location>
        <begin position="1108"/>
        <end position="1135"/>
    </location>
</feature>
<dbReference type="InterPro" id="IPR051266">
    <property type="entry name" value="CLCR"/>
</dbReference>
<dbReference type="InterPro" id="IPR036465">
    <property type="entry name" value="vWFA_dom_sf"/>
</dbReference>
<dbReference type="InterPro" id="IPR013642">
    <property type="entry name" value="CLCA_N"/>
</dbReference>
<dbReference type="PROSITE" id="PS50234">
    <property type="entry name" value="VWFA"/>
    <property type="match status" value="1"/>
</dbReference>
<organism evidence="4 5">
    <name type="scientific">Armadillidium nasatum</name>
    <dbReference type="NCBI Taxonomy" id="96803"/>
    <lineage>
        <taxon>Eukaryota</taxon>
        <taxon>Metazoa</taxon>
        <taxon>Ecdysozoa</taxon>
        <taxon>Arthropoda</taxon>
        <taxon>Crustacea</taxon>
        <taxon>Multicrustacea</taxon>
        <taxon>Malacostraca</taxon>
        <taxon>Eumalacostraca</taxon>
        <taxon>Peracarida</taxon>
        <taxon>Isopoda</taxon>
        <taxon>Oniscidea</taxon>
        <taxon>Crinocheta</taxon>
        <taxon>Armadillidiidae</taxon>
        <taxon>Armadillidium</taxon>
    </lineage>
</organism>
<evidence type="ECO:0000313" key="4">
    <source>
        <dbReference type="EMBL" id="KAB7508142.1"/>
    </source>
</evidence>
<dbReference type="Gene3D" id="3.40.50.410">
    <property type="entry name" value="von Willebrand factor, type A domain"/>
    <property type="match status" value="1"/>
</dbReference>
<comment type="caution">
    <text evidence="4">The sequence shown here is derived from an EMBL/GenBank/DDBJ whole genome shotgun (WGS) entry which is preliminary data.</text>
</comment>
<dbReference type="GO" id="GO:0032991">
    <property type="term" value="C:protein-containing complex"/>
    <property type="evidence" value="ECO:0007669"/>
    <property type="project" value="UniProtKB-ARBA"/>
</dbReference>
<dbReference type="Proteomes" id="UP000326759">
    <property type="component" value="Unassembled WGS sequence"/>
</dbReference>
<sequence length="1135" mass="124614">MQKSVLREFSSSLWIATSGRASLREARIILPATWHTGSLSCSFMEPIGETSPATPYHISIRRSHPIFGNKPWAQQTQGCGRPGDFIQMGADILRASSNDTHQHTARLVLSEWGKFRWGVFEEKGHEGDPLYPPFYRDPNSHQWEPTSCLDGKVHSAGPECDPAIPTCRFTPEPYSNGHISSSLLSYPDISSIKKFCDEHNHNRIAPTKHNALCGGRSAWEIIEQNPDFIYGRNPPSNASRALDPAFKIVKEGNAKFVLVIEDTATMNLQRRWEFLRKAVRRVVVYDIPDKSYVSVVSFNSVAKTVAKLTYIESEDSDMRQRVGSALPRNPSSVPESHKCMLCGIQEALRTLDEASTDSNGASLILITSGAGTSTHHQLKEMIHLINEKEVKIMLVLYPITERPGTTSITSIQDLMPLTRAGLGGRSFTVMDEGVGNDSKVSMLMSLMNALLAAVRLSGDADEPGAPILVHRDSYPGGIASMSTGNFALDDSLGPNARFSVYYYDLNHVGNAIQLTTPSGNTMVPLQEEDGDVNMIFVYLEKAERGMWSYTVENRADSHQGLYVQVTAKRNTSSGLNVRLWTSSGSNPVNASDPSNPVIIYAQIQDNRATVLNARVVAVLQRLGTNETGSSYKPIEIELRDNGNGDPDITAGDGVYSRYLPPLHHLAGRYLLTADVDYNNGMALIVKESPTRHHKSSSHYGYFYQQHDSRFSEKECCGSTLAKVHSRRAAPFHHHVTYGVLDVVHPFTHFDITPPSRILDLEVNVNDTVYEVTLKWTAPGDDFDIGRAHHYKGVVAPSWDQAKAFQGDTLSGLPTPLTAGNHQTTTLHFTRYEELWYISLRAVDDAGNVGGIGNIASLWVPRPPTTYEITTRTQPGLTTSGNVTTVSQELGSSRALGISDLRLEDLAVILGSVGGFLFVIFLFALYCICHTRARRKEQQQKDVEKLRGGNSVIVKSGSCQGGLDESVDSLDCDGTKDIDVTQQGTRSLSPVQSWGATTLLQEHERRLSINSSGALVSGLQKDEGLIAYQPEPANGIGSSYPPDVTVTNHQECHTPTSSHGTQGHDPPPYDPPPYTTYAGEEGNSCPCVPGPEYTSYSNAWDEPITGHLLTRSHNGPPIIPSNGNPVDRKRRNVTQV</sequence>
<dbReference type="EMBL" id="SEYY01000043">
    <property type="protein sequence ID" value="KAB7508142.1"/>
    <property type="molecule type" value="Genomic_DNA"/>
</dbReference>
<reference evidence="4 5" key="1">
    <citation type="journal article" date="2019" name="PLoS Biol.">
        <title>Sex chromosomes control vertical transmission of feminizing Wolbachia symbionts in an isopod.</title>
        <authorList>
            <person name="Becking T."/>
            <person name="Chebbi M.A."/>
            <person name="Giraud I."/>
            <person name="Moumen B."/>
            <person name="Laverre T."/>
            <person name="Caubet Y."/>
            <person name="Peccoud J."/>
            <person name="Gilbert C."/>
            <person name="Cordaux R."/>
        </authorList>
    </citation>
    <scope>NUCLEOTIDE SEQUENCE [LARGE SCALE GENOMIC DNA]</scope>
    <source>
        <strain evidence="4">ANa2</strain>
        <tissue evidence="4">Whole body excluding digestive tract and cuticle</tissue>
    </source>
</reference>
<feature type="compositionally biased region" description="Low complexity" evidence="1">
    <location>
        <begin position="1113"/>
        <end position="1124"/>
    </location>
</feature>
<keyword evidence="2" id="KW-0472">Membrane</keyword>
<evidence type="ECO:0000313" key="5">
    <source>
        <dbReference type="Proteomes" id="UP000326759"/>
    </source>
</evidence>
<dbReference type="CDD" id="cd00198">
    <property type="entry name" value="vWFA"/>
    <property type="match status" value="1"/>
</dbReference>
<feature type="compositionally biased region" description="Polar residues" evidence="1">
    <location>
        <begin position="1045"/>
        <end position="1060"/>
    </location>
</feature>
<protein>
    <submittedName>
        <fullName evidence="4">Calcium-activated chloride channel regulator 2</fullName>
    </submittedName>
</protein>
<dbReference type="AlphaFoldDB" id="A0A5N5TPU8"/>
<keyword evidence="5" id="KW-1185">Reference proteome</keyword>
<dbReference type="SUPFAM" id="SSF53300">
    <property type="entry name" value="vWA-like"/>
    <property type="match status" value="1"/>
</dbReference>
<feature type="region of interest" description="Disordered" evidence="1">
    <location>
        <begin position="1045"/>
        <end position="1069"/>
    </location>
</feature>
<proteinExistence type="predicted"/>
<dbReference type="PANTHER" id="PTHR10579:SF177">
    <property type="entry name" value="CALCIUM-ACTIVATED CHLORIDE CHANNEL REGULATOR 4-LIKE PROTEIN"/>
    <property type="match status" value="1"/>
</dbReference>
<evidence type="ECO:0000256" key="2">
    <source>
        <dbReference type="SAM" id="Phobius"/>
    </source>
</evidence>
<dbReference type="InterPro" id="IPR002035">
    <property type="entry name" value="VWF_A"/>
</dbReference>
<dbReference type="Pfam" id="PF08434">
    <property type="entry name" value="CLCA"/>
    <property type="match status" value="1"/>
</dbReference>
<keyword evidence="2" id="KW-0812">Transmembrane</keyword>
<name>A0A5N5TPU8_9CRUS</name>